<comment type="caution">
    <text evidence="9">The sequence shown here is derived from an EMBL/GenBank/DDBJ whole genome shotgun (WGS) entry which is preliminary data.</text>
</comment>
<sequence>MSLTQKRLTNQGWNRYNQSSCSPNENGIQNAINALKSNGFVAAGYKYFQIDCGWQGTNRSANGQPAVNHKAFPNGLSALANSARSNGLLYTDAGLKSCDTRNPPPFGSLGYEEIDAKLFAFDNCYVDGVNNAPKDPRTDFPSRYGNMSTALQNNGINGMLVCAWGIPYASPTGLQGPAQWTPPLATRFRLSDDITNDWISVVRISNQAMNINLRGLHDPGHFADGDLLEVGNKALTFDEQKTHFALWAAMKPSILLNKDLIAINQDSLGRPITLVQRWSNDYDLYSGPLANGDVVVLLDKQGGNTGTKSIIFQQLNITSADVNDLWSGATRTGASSWSAIINAHGNIALRISNIKVSTPSNPTYNYYEAENAVLSNGAAVASWSGCSGSKKVGNIGTLTFKNIQTSQMKSNVRFDYINADVQYSFVNVTNARGASVSVNNGLSQQVYFPLSGYNWDKDVWKSFLVELSGFQPGKENTISISGGTYLSQYAPDIDRVGVVG</sequence>
<dbReference type="EC" id="3.2.1.22" evidence="3 7"/>
<dbReference type="Gene3D" id="2.60.40.1180">
    <property type="entry name" value="Golgi alpha-mannosidase II"/>
    <property type="match status" value="1"/>
</dbReference>
<dbReference type="AlphaFoldDB" id="A0A066V6J9"/>
<name>A0A066V6J9_TILAU</name>
<dbReference type="CDD" id="cd14792">
    <property type="entry name" value="GH27"/>
    <property type="match status" value="1"/>
</dbReference>
<dbReference type="SUPFAM" id="SSF51011">
    <property type="entry name" value="Glycosyl hydrolase domain"/>
    <property type="match status" value="1"/>
</dbReference>
<dbReference type="OrthoDB" id="5795902at2759"/>
<comment type="similarity">
    <text evidence="2 7">Belongs to the glycosyl hydrolase 27 family.</text>
</comment>
<dbReference type="GO" id="GO:0005975">
    <property type="term" value="P:carbohydrate metabolic process"/>
    <property type="evidence" value="ECO:0007669"/>
    <property type="project" value="InterPro"/>
</dbReference>
<comment type="catalytic activity">
    <reaction evidence="1 7">
        <text>Hydrolysis of terminal, non-reducing alpha-D-galactose residues in alpha-D-galactosides, including galactose oligosaccharides, galactomannans and galactolipids.</text>
        <dbReference type="EC" id="3.2.1.22"/>
    </reaction>
</comment>
<dbReference type="InterPro" id="IPR041233">
    <property type="entry name" value="Melibiase_C"/>
</dbReference>
<dbReference type="SUPFAM" id="SSF51445">
    <property type="entry name" value="(Trans)glycosidases"/>
    <property type="match status" value="1"/>
</dbReference>
<dbReference type="InterPro" id="IPR017853">
    <property type="entry name" value="GH"/>
</dbReference>
<evidence type="ECO:0000256" key="5">
    <source>
        <dbReference type="ARBA" id="ARBA00022801"/>
    </source>
</evidence>
<reference evidence="9 10" key="1">
    <citation type="submission" date="2014-05" db="EMBL/GenBank/DDBJ databases">
        <title>Draft genome sequence of a rare smut relative, Tilletiaria anomala UBC 951.</title>
        <authorList>
            <consortium name="DOE Joint Genome Institute"/>
            <person name="Toome M."/>
            <person name="Kuo A."/>
            <person name="Henrissat B."/>
            <person name="Lipzen A."/>
            <person name="Tritt A."/>
            <person name="Yoshinaga Y."/>
            <person name="Zane M."/>
            <person name="Barry K."/>
            <person name="Grigoriev I.V."/>
            <person name="Spatafora J.W."/>
            <person name="Aimea M.C."/>
        </authorList>
    </citation>
    <scope>NUCLEOTIDE SEQUENCE [LARGE SCALE GENOMIC DNA]</scope>
    <source>
        <strain evidence="9 10">UBC 951</strain>
    </source>
</reference>
<dbReference type="InterPro" id="IPR002241">
    <property type="entry name" value="Glyco_hydro_27"/>
</dbReference>
<proteinExistence type="inferred from homology"/>
<evidence type="ECO:0000256" key="7">
    <source>
        <dbReference type="RuleBase" id="RU361168"/>
    </source>
</evidence>
<dbReference type="HOGENOM" id="CLU_013093_3_0_1"/>
<dbReference type="OMA" id="LSGYNWD"/>
<dbReference type="STRING" id="1037660.A0A066V6J9"/>
<keyword evidence="4" id="KW-0732">Signal</keyword>
<evidence type="ECO:0000256" key="1">
    <source>
        <dbReference type="ARBA" id="ARBA00001255"/>
    </source>
</evidence>
<dbReference type="Gene3D" id="2.60.120.260">
    <property type="entry name" value="Galactose-binding domain-like"/>
    <property type="match status" value="1"/>
</dbReference>
<evidence type="ECO:0000313" key="9">
    <source>
        <dbReference type="EMBL" id="KDN37121.1"/>
    </source>
</evidence>
<evidence type="ECO:0000259" key="8">
    <source>
        <dbReference type="Pfam" id="PF17801"/>
    </source>
</evidence>
<dbReference type="Pfam" id="PF16499">
    <property type="entry name" value="Melibiase_2"/>
    <property type="match status" value="1"/>
</dbReference>
<keyword evidence="7" id="KW-1015">Disulfide bond</keyword>
<accession>A0A066V6J9</accession>
<feature type="domain" description="Alpha galactosidase C-terminal" evidence="8">
    <location>
        <begin position="280"/>
        <end position="351"/>
    </location>
</feature>
<dbReference type="InterPro" id="IPR013780">
    <property type="entry name" value="Glyco_hydro_b"/>
</dbReference>
<dbReference type="GO" id="GO:0004557">
    <property type="term" value="F:alpha-galactosidase activity"/>
    <property type="evidence" value="ECO:0007669"/>
    <property type="project" value="UniProtKB-EC"/>
</dbReference>
<evidence type="ECO:0000256" key="2">
    <source>
        <dbReference type="ARBA" id="ARBA00009743"/>
    </source>
</evidence>
<dbReference type="Gene3D" id="3.20.20.70">
    <property type="entry name" value="Aldolase class I"/>
    <property type="match status" value="1"/>
</dbReference>
<dbReference type="InterPro" id="IPR013785">
    <property type="entry name" value="Aldolase_TIM"/>
</dbReference>
<dbReference type="PRINTS" id="PR00740">
    <property type="entry name" value="GLHYDRLASE27"/>
</dbReference>
<gene>
    <name evidence="9" type="ORF">K437DRAFT_279709</name>
</gene>
<keyword evidence="6 7" id="KW-0326">Glycosidase</keyword>
<dbReference type="RefSeq" id="XP_013240252.1">
    <property type="nucleotide sequence ID" value="XM_013384798.1"/>
</dbReference>
<dbReference type="Pfam" id="PF17801">
    <property type="entry name" value="Melibiase_C"/>
    <property type="match status" value="1"/>
</dbReference>
<dbReference type="GeneID" id="25266906"/>
<organism evidence="9 10">
    <name type="scientific">Tilletiaria anomala (strain ATCC 24038 / CBS 436.72 / UBC 951)</name>
    <dbReference type="NCBI Taxonomy" id="1037660"/>
    <lineage>
        <taxon>Eukaryota</taxon>
        <taxon>Fungi</taxon>
        <taxon>Dikarya</taxon>
        <taxon>Basidiomycota</taxon>
        <taxon>Ustilaginomycotina</taxon>
        <taxon>Exobasidiomycetes</taxon>
        <taxon>Georgefischeriales</taxon>
        <taxon>Tilletiariaceae</taxon>
        <taxon>Tilletiaria</taxon>
    </lineage>
</organism>
<dbReference type="CDD" id="cd04081">
    <property type="entry name" value="CBM35_galactosidase-like"/>
    <property type="match status" value="1"/>
</dbReference>
<evidence type="ECO:0000256" key="3">
    <source>
        <dbReference type="ARBA" id="ARBA00012755"/>
    </source>
</evidence>
<evidence type="ECO:0000256" key="6">
    <source>
        <dbReference type="ARBA" id="ARBA00023295"/>
    </source>
</evidence>
<keyword evidence="5 7" id="KW-0378">Hydrolase</keyword>
<dbReference type="PANTHER" id="PTHR11452">
    <property type="entry name" value="ALPHA-GALACTOSIDASE/ALPHA-N-ACETYLGALACTOSAMINIDASE"/>
    <property type="match status" value="1"/>
</dbReference>
<evidence type="ECO:0000313" key="10">
    <source>
        <dbReference type="Proteomes" id="UP000027361"/>
    </source>
</evidence>
<dbReference type="Proteomes" id="UP000027361">
    <property type="component" value="Unassembled WGS sequence"/>
</dbReference>
<dbReference type="EMBL" id="JMSN01000149">
    <property type="protein sequence ID" value="KDN37121.1"/>
    <property type="molecule type" value="Genomic_DNA"/>
</dbReference>
<dbReference type="InParanoid" id="A0A066V6J9"/>
<evidence type="ECO:0000256" key="4">
    <source>
        <dbReference type="ARBA" id="ARBA00022729"/>
    </source>
</evidence>
<keyword evidence="10" id="KW-1185">Reference proteome</keyword>
<dbReference type="PANTHER" id="PTHR11452:SF75">
    <property type="entry name" value="ALPHA-GALACTOSIDASE MEL1"/>
    <property type="match status" value="1"/>
</dbReference>
<protein>
    <recommendedName>
        <fullName evidence="3 7">Alpha-galactosidase</fullName>
        <ecNumber evidence="3 7">3.2.1.22</ecNumber>
    </recommendedName>
    <alternativeName>
        <fullName evidence="7">Melibiase</fullName>
    </alternativeName>
</protein>